<dbReference type="STRING" id="279058.LT85_0743"/>
<keyword evidence="4" id="KW-1185">Reference proteome</keyword>
<dbReference type="Proteomes" id="UP000030302">
    <property type="component" value="Chromosome"/>
</dbReference>
<evidence type="ECO:0000313" key="3">
    <source>
        <dbReference type="EMBL" id="AIY39903.1"/>
    </source>
</evidence>
<dbReference type="SUPFAM" id="SSF56672">
    <property type="entry name" value="DNA/RNA polymerases"/>
    <property type="match status" value="1"/>
</dbReference>
<organism evidence="3 4">
    <name type="scientific">Collimonas arenae</name>
    <dbReference type="NCBI Taxonomy" id="279058"/>
    <lineage>
        <taxon>Bacteria</taxon>
        <taxon>Pseudomonadati</taxon>
        <taxon>Pseudomonadota</taxon>
        <taxon>Betaproteobacteria</taxon>
        <taxon>Burkholderiales</taxon>
        <taxon>Oxalobacteraceae</taxon>
        <taxon>Collimonas</taxon>
    </lineage>
</organism>
<dbReference type="GO" id="GO:0008887">
    <property type="term" value="F:glycerate kinase activity"/>
    <property type="evidence" value="ECO:0007669"/>
    <property type="project" value="UniProtKB-EC"/>
</dbReference>
<dbReference type="InterPro" id="IPR043502">
    <property type="entry name" value="DNA/RNA_pol_sf"/>
</dbReference>
<evidence type="ECO:0000313" key="4">
    <source>
        <dbReference type="Proteomes" id="UP000030302"/>
    </source>
</evidence>
<dbReference type="CDD" id="cd01651">
    <property type="entry name" value="RT_G2_intron"/>
    <property type="match status" value="1"/>
</dbReference>
<dbReference type="EC" id="2.7.1.31" evidence="3"/>
<gene>
    <name evidence="3" type="ORF">LT85_0743</name>
</gene>
<protein>
    <submittedName>
        <fullName evidence="3">Glycerate kinase</fullName>
        <ecNumber evidence="3">2.7.1.31</ecNumber>
    </submittedName>
</protein>
<sequence>MVEKYYLVNPGERSIDCRHLRSPGLLVHPEKVRLFKKKHPWFRRRGYRHFDNPIGFATARKIVTSPHRVETHSFYPLIDFNATSIKVKREASTNQLKKIPKIRPICYAAHIDSHIYSYYAYMLAKRYEQAVHENGLDTCVIAFRSLKKSNIEFAADVFDEIKRRDNCHVICLDIKGFFDNLDHETLKNSWANILGQEKLPGDHYAVFRSLTNHAKVGKTELYALLDISIHNPGGNSKRLCSVEDFREKVRKAKIIKRQTGTKGIPQGSPISALLSNIYMLAFDIVINSYVQKCGGRYFRYCDDMLLIVPAEEKNQALNLAEAEIKKLLLIIQSEKTEQRDFAVVAGKLQSSKPLQYLGFLFDGQRILLRSASLARYSDRMRRGIRLAKATMKKKNEVRTANGDAAKALFKRKIYKRYTCVGRRNFITYGYRAAQMMQSKSIKKQLRCLWLRVQKEILK</sequence>
<dbReference type="PROSITE" id="PS50878">
    <property type="entry name" value="RT_POL"/>
    <property type="match status" value="1"/>
</dbReference>
<dbReference type="NCBIfam" id="NF041746">
    <property type="entry name" value="Drt2"/>
    <property type="match status" value="1"/>
</dbReference>
<dbReference type="AlphaFoldDB" id="A0A0A1F5B6"/>
<keyword evidence="1" id="KW-0175">Coiled coil</keyword>
<dbReference type="HOGENOM" id="CLU_038920_0_0_4"/>
<proteinExistence type="predicted"/>
<accession>A0A0A1F5B6</accession>
<evidence type="ECO:0000259" key="2">
    <source>
        <dbReference type="PROSITE" id="PS50878"/>
    </source>
</evidence>
<dbReference type="InterPro" id="IPR000477">
    <property type="entry name" value="RT_dom"/>
</dbReference>
<dbReference type="EMBL" id="CP009962">
    <property type="protein sequence ID" value="AIY39903.1"/>
    <property type="molecule type" value="Genomic_DNA"/>
</dbReference>
<reference evidence="4" key="1">
    <citation type="journal article" date="2014" name="Soil Biol. Biochem.">
        <title>Structure and function of bacterial communities in ageing soils: Insights from the Mendocino ecological staircase.</title>
        <authorList>
            <person name="Uroz S."/>
            <person name="Tech J.J."/>
            <person name="Sawaya N.A."/>
            <person name="Frey-Klett P."/>
            <person name="Leveau J.H.J."/>
        </authorList>
    </citation>
    <scope>NUCLEOTIDE SEQUENCE [LARGE SCALE GENOMIC DNA]</scope>
    <source>
        <strain evidence="4">Cal35</strain>
    </source>
</reference>
<dbReference type="KEGG" id="care:LT85_0743"/>
<keyword evidence="3" id="KW-0808">Transferase</keyword>
<dbReference type="Pfam" id="PF00078">
    <property type="entry name" value="RVT_1"/>
    <property type="match status" value="1"/>
</dbReference>
<feature type="coiled-coil region" evidence="1">
    <location>
        <begin position="310"/>
        <end position="337"/>
    </location>
</feature>
<keyword evidence="3" id="KW-0418">Kinase</keyword>
<evidence type="ECO:0000256" key="1">
    <source>
        <dbReference type="SAM" id="Coils"/>
    </source>
</evidence>
<feature type="domain" description="Reverse transcriptase" evidence="2">
    <location>
        <begin position="69"/>
        <end position="361"/>
    </location>
</feature>
<name>A0A0A1F5B6_9BURK</name>